<dbReference type="Pfam" id="PF00085">
    <property type="entry name" value="Thioredoxin"/>
    <property type="match status" value="1"/>
</dbReference>
<proteinExistence type="inferred from homology"/>
<evidence type="ECO:0000256" key="2">
    <source>
        <dbReference type="SAM" id="MobiDB-lite"/>
    </source>
</evidence>
<dbReference type="InterPro" id="IPR036249">
    <property type="entry name" value="Thioredoxin-like_sf"/>
</dbReference>
<reference evidence="4" key="1">
    <citation type="submission" date="2015-08" db="EMBL/GenBank/DDBJ databases">
        <authorList>
            <person name="Babu N.S."/>
            <person name="Beckwith C.J."/>
            <person name="Beseler K.G."/>
            <person name="Brison A."/>
            <person name="Carone J.V."/>
            <person name="Caskin T.P."/>
            <person name="Diamond M."/>
            <person name="Durham M.E."/>
            <person name="Foxe J.M."/>
            <person name="Go M."/>
            <person name="Henderson B.A."/>
            <person name="Jones I.B."/>
            <person name="McGettigan J.A."/>
            <person name="Micheletti S.J."/>
            <person name="Nasrallah M.E."/>
            <person name="Ortiz D."/>
            <person name="Piller C.R."/>
            <person name="Privatt S.R."/>
            <person name="Schneider S.L."/>
            <person name="Sharp S."/>
            <person name="Smith T.C."/>
            <person name="Stanton J.D."/>
            <person name="Ullery H.E."/>
            <person name="Wilson R.J."/>
            <person name="Serrano M.G."/>
            <person name="Buck G."/>
            <person name="Lee V."/>
            <person name="Wang Y."/>
            <person name="Carvalho R."/>
            <person name="Voegtly L."/>
            <person name="Shi R."/>
            <person name="Duckworth R."/>
            <person name="Johnson A."/>
            <person name="Loviza R."/>
            <person name="Walstead R."/>
            <person name="Shah Z."/>
            <person name="Kiflezghi M."/>
            <person name="Wade K."/>
            <person name="Ball S.L."/>
            <person name="Bradley K.W."/>
            <person name="Asai D.J."/>
            <person name="Bowman C.A."/>
            <person name="Russell D.A."/>
            <person name="Pope W.H."/>
            <person name="Jacobs-Sera D."/>
            <person name="Hendrix R.W."/>
            <person name="Hatfull G.F."/>
        </authorList>
    </citation>
    <scope>NUCLEOTIDE SEQUENCE</scope>
</reference>
<sequence length="225" mass="24794">MASCTRTAAGTCPPFATHRLPKSACSNPNSLTRSLERTSRAWQPFGTHPSPQNLRMTRSSAAAGATMAKREAWYERPTPPNMRHVHSVQQFVNELEGAKEKLVVVDFFAPWCAACKALFPKVVLLAEANKDVIFLAINFDENKALARGVGVKVLPFFHLYRGAEGRVDAFSASVSKVQRLRDAIRVHNTPRCFLGSSPGLEEFPDVRPTPEESEDTEANTLRSVG</sequence>
<evidence type="ECO:0000256" key="1">
    <source>
        <dbReference type="ARBA" id="ARBA00008987"/>
    </source>
</evidence>
<dbReference type="InterPro" id="IPR013766">
    <property type="entry name" value="Thioredoxin_domain"/>
</dbReference>
<dbReference type="PROSITE" id="PS00194">
    <property type="entry name" value="THIOREDOXIN_1"/>
    <property type="match status" value="1"/>
</dbReference>
<evidence type="ECO:0000259" key="3">
    <source>
        <dbReference type="PROSITE" id="PS51352"/>
    </source>
</evidence>
<evidence type="ECO:0000313" key="4">
    <source>
        <dbReference type="EMBL" id="JAT70897.1"/>
    </source>
</evidence>
<accession>A0A1D1ZVJ6</accession>
<dbReference type="Gene3D" id="3.40.30.10">
    <property type="entry name" value="Glutaredoxin"/>
    <property type="match status" value="1"/>
</dbReference>
<dbReference type="PANTHER" id="PTHR43601:SF32">
    <property type="entry name" value="THIOREDOXIN-LIKE 2-2, CHLOROPLASTIC"/>
    <property type="match status" value="1"/>
</dbReference>
<protein>
    <recommendedName>
        <fullName evidence="3">Thioredoxin domain-containing protein</fullName>
    </recommendedName>
</protein>
<name>A0A1D1ZVJ6_AUXPR</name>
<dbReference type="PANTHER" id="PTHR43601">
    <property type="entry name" value="THIOREDOXIN, MITOCHONDRIAL"/>
    <property type="match status" value="1"/>
</dbReference>
<comment type="similarity">
    <text evidence="1">Belongs to the thioredoxin family.</text>
</comment>
<dbReference type="GO" id="GO:0045454">
    <property type="term" value="P:cell redox homeostasis"/>
    <property type="evidence" value="ECO:0007669"/>
    <property type="project" value="TreeGrafter"/>
</dbReference>
<dbReference type="InterPro" id="IPR017937">
    <property type="entry name" value="Thioredoxin_CS"/>
</dbReference>
<organism evidence="4">
    <name type="scientific">Auxenochlorella protothecoides</name>
    <name type="common">Green microalga</name>
    <name type="synonym">Chlorella protothecoides</name>
    <dbReference type="NCBI Taxonomy" id="3075"/>
    <lineage>
        <taxon>Eukaryota</taxon>
        <taxon>Viridiplantae</taxon>
        <taxon>Chlorophyta</taxon>
        <taxon>core chlorophytes</taxon>
        <taxon>Trebouxiophyceae</taxon>
        <taxon>Chlorellales</taxon>
        <taxon>Chlorellaceae</taxon>
        <taxon>Auxenochlorella</taxon>
    </lineage>
</organism>
<feature type="region of interest" description="Disordered" evidence="2">
    <location>
        <begin position="197"/>
        <end position="225"/>
    </location>
</feature>
<feature type="domain" description="Thioredoxin" evidence="3">
    <location>
        <begin position="61"/>
        <end position="189"/>
    </location>
</feature>
<dbReference type="PROSITE" id="PS51352">
    <property type="entry name" value="THIOREDOXIN_2"/>
    <property type="match status" value="1"/>
</dbReference>
<dbReference type="EMBL" id="GDKF01007725">
    <property type="protein sequence ID" value="JAT70897.1"/>
    <property type="molecule type" value="Transcribed_RNA"/>
</dbReference>
<dbReference type="SUPFAM" id="SSF52833">
    <property type="entry name" value="Thioredoxin-like"/>
    <property type="match status" value="1"/>
</dbReference>
<dbReference type="CDD" id="cd02947">
    <property type="entry name" value="TRX_family"/>
    <property type="match status" value="1"/>
</dbReference>
<dbReference type="AlphaFoldDB" id="A0A1D1ZVJ6"/>
<gene>
    <name evidence="4" type="ORF">g.24716</name>
</gene>